<reference evidence="2" key="1">
    <citation type="submission" date="2021-07" db="EMBL/GenBank/DDBJ databases">
        <authorList>
            <person name="Branca A.L. A."/>
        </authorList>
    </citation>
    <scope>NUCLEOTIDE SEQUENCE</scope>
</reference>
<organism evidence="2 3">
    <name type="scientific">Penicillium salamii</name>
    <dbReference type="NCBI Taxonomy" id="1612424"/>
    <lineage>
        <taxon>Eukaryota</taxon>
        <taxon>Fungi</taxon>
        <taxon>Dikarya</taxon>
        <taxon>Ascomycota</taxon>
        <taxon>Pezizomycotina</taxon>
        <taxon>Eurotiomycetes</taxon>
        <taxon>Eurotiomycetidae</taxon>
        <taxon>Eurotiales</taxon>
        <taxon>Aspergillaceae</taxon>
        <taxon>Penicillium</taxon>
    </lineage>
</organism>
<dbReference type="PANTHER" id="PTHR42861">
    <property type="entry name" value="CALCIUM-TRANSPORTING ATPASE"/>
    <property type="match status" value="1"/>
</dbReference>
<name>A0A9W4IRM6_9EURO</name>
<comment type="caution">
    <text evidence="2">The sequence shown here is derived from an EMBL/GenBank/DDBJ whole genome shotgun (WGS) entry which is preliminary data.</text>
</comment>
<evidence type="ECO:0000256" key="1">
    <source>
        <dbReference type="SAM" id="Phobius"/>
    </source>
</evidence>
<feature type="transmembrane region" description="Helical" evidence="1">
    <location>
        <begin position="32"/>
        <end position="51"/>
    </location>
</feature>
<dbReference type="EMBL" id="CAJVPD010000110">
    <property type="protein sequence ID" value="CAG8325459.1"/>
    <property type="molecule type" value="Genomic_DNA"/>
</dbReference>
<gene>
    <name evidence="2" type="ORF">PSALAMII_LOCUS2404</name>
</gene>
<accession>A0A9W4IRM6</accession>
<dbReference type="Proteomes" id="UP001152592">
    <property type="component" value="Unassembled WGS sequence"/>
</dbReference>
<feature type="transmembrane region" description="Helical" evidence="1">
    <location>
        <begin position="181"/>
        <end position="199"/>
    </location>
</feature>
<keyword evidence="1" id="KW-0472">Membrane</keyword>
<dbReference type="OrthoDB" id="438641at2759"/>
<keyword evidence="1" id="KW-0812">Transmembrane</keyword>
<feature type="transmembrane region" description="Helical" evidence="1">
    <location>
        <begin position="146"/>
        <end position="169"/>
    </location>
</feature>
<evidence type="ECO:0000313" key="2">
    <source>
        <dbReference type="EMBL" id="CAG8325459.1"/>
    </source>
</evidence>
<protein>
    <recommendedName>
        <fullName evidence="4">Transmembrane protein</fullName>
    </recommendedName>
</protein>
<dbReference type="AlphaFoldDB" id="A0A9W4IRM6"/>
<proteinExistence type="predicted"/>
<keyword evidence="1" id="KW-1133">Transmembrane helix</keyword>
<sequence length="241" mass="26389">MYSYVVYRVALSIHLTCFFSIQIFALNTTLDIRMIVFFAIFADIATLAIAYDNATYSPHPVTWNLPRLWGESVVLGVALAIGSWITYTTMLMSNTHGGIVQGNGPLSQGLRDEVMFLQISLAESWLILITRASGAGSRALFVRAPSVILCASILAVNLAATLMAAYGVFGESVSLWTCLRVWGISVGVTCVIAMVYVLLHNSEAFDNLMHGRFSGRKAKMRSSEDFGKLKAHLGQEQDEGH</sequence>
<feature type="transmembrane region" description="Helical" evidence="1">
    <location>
        <begin position="5"/>
        <end position="26"/>
    </location>
</feature>
<dbReference type="Gene3D" id="1.20.1110.10">
    <property type="entry name" value="Calcium-transporting ATPase, transmembrane domain"/>
    <property type="match status" value="1"/>
</dbReference>
<evidence type="ECO:0000313" key="3">
    <source>
        <dbReference type="Proteomes" id="UP001152592"/>
    </source>
</evidence>
<feature type="transmembrane region" description="Helical" evidence="1">
    <location>
        <begin position="72"/>
        <end position="94"/>
    </location>
</feature>
<evidence type="ECO:0008006" key="4">
    <source>
        <dbReference type="Google" id="ProtNLM"/>
    </source>
</evidence>